<keyword evidence="1" id="KW-0812">Transmembrane</keyword>
<keyword evidence="1" id="KW-1133">Transmembrane helix</keyword>
<sequence length="51" mass="5503">MSPFTVNILLISCSAYYTASAIGAHAMKNKLNTYRGYSKAISLNSSDTKAK</sequence>
<gene>
    <name evidence="2" type="ORF">BCV70DRAFT_200869</name>
</gene>
<keyword evidence="1" id="KW-0472">Membrane</keyword>
<evidence type="ECO:0000313" key="2">
    <source>
        <dbReference type="EMBL" id="PWY99291.1"/>
    </source>
</evidence>
<dbReference type="EMBL" id="KZ819195">
    <property type="protein sequence ID" value="PWY99291.1"/>
    <property type="molecule type" value="Genomic_DNA"/>
</dbReference>
<keyword evidence="3" id="KW-1185">Reference proteome</keyword>
<evidence type="ECO:0000256" key="1">
    <source>
        <dbReference type="SAM" id="Phobius"/>
    </source>
</evidence>
<name>A0A317XMJ1_9BASI</name>
<accession>A0A317XMJ1</accession>
<dbReference type="Proteomes" id="UP000246740">
    <property type="component" value="Unassembled WGS sequence"/>
</dbReference>
<proteinExistence type="predicted"/>
<reference evidence="2 3" key="1">
    <citation type="journal article" date="2018" name="Mol. Biol. Evol.">
        <title>Broad Genomic Sampling Reveals a Smut Pathogenic Ancestry of the Fungal Clade Ustilaginomycotina.</title>
        <authorList>
            <person name="Kijpornyongpan T."/>
            <person name="Mondo S.J."/>
            <person name="Barry K."/>
            <person name="Sandor L."/>
            <person name="Lee J."/>
            <person name="Lipzen A."/>
            <person name="Pangilinan J."/>
            <person name="LaButti K."/>
            <person name="Hainaut M."/>
            <person name="Henrissat B."/>
            <person name="Grigoriev I.V."/>
            <person name="Spatafora J.W."/>
            <person name="Aime M.C."/>
        </authorList>
    </citation>
    <scope>NUCLEOTIDE SEQUENCE [LARGE SCALE GENOMIC DNA]</scope>
    <source>
        <strain evidence="2 3">MCA 3645</strain>
    </source>
</reference>
<evidence type="ECO:0000313" key="3">
    <source>
        <dbReference type="Proteomes" id="UP000246740"/>
    </source>
</evidence>
<protein>
    <submittedName>
        <fullName evidence="2">Uncharacterized protein</fullName>
    </submittedName>
</protein>
<feature type="transmembrane region" description="Helical" evidence="1">
    <location>
        <begin position="6"/>
        <end position="27"/>
    </location>
</feature>
<organism evidence="2 3">
    <name type="scientific">Testicularia cyperi</name>
    <dbReference type="NCBI Taxonomy" id="1882483"/>
    <lineage>
        <taxon>Eukaryota</taxon>
        <taxon>Fungi</taxon>
        <taxon>Dikarya</taxon>
        <taxon>Basidiomycota</taxon>
        <taxon>Ustilaginomycotina</taxon>
        <taxon>Ustilaginomycetes</taxon>
        <taxon>Ustilaginales</taxon>
        <taxon>Anthracoideaceae</taxon>
        <taxon>Testicularia</taxon>
    </lineage>
</organism>
<dbReference type="AlphaFoldDB" id="A0A317XMJ1"/>
<dbReference type="InParanoid" id="A0A317XMJ1"/>